<dbReference type="InterPro" id="IPR006095">
    <property type="entry name" value="Glu/Leu/Phe/Val/Trp_DH"/>
</dbReference>
<keyword evidence="2 3" id="KW-0560">Oxidoreductase</keyword>
<reference evidence="7" key="1">
    <citation type="journal article" date="2019" name="Int. J. Syst. Evol. Microbiol.">
        <title>The Global Catalogue of Microorganisms (GCM) 10K type strain sequencing project: providing services to taxonomists for standard genome sequencing and annotation.</title>
        <authorList>
            <consortium name="The Broad Institute Genomics Platform"/>
            <consortium name="The Broad Institute Genome Sequencing Center for Infectious Disease"/>
            <person name="Wu L."/>
            <person name="Ma J."/>
        </authorList>
    </citation>
    <scope>NUCLEOTIDE SEQUENCE [LARGE SCALE GENOMIC DNA]</scope>
    <source>
        <strain evidence="7">JCM 17919</strain>
    </source>
</reference>
<evidence type="ECO:0000256" key="3">
    <source>
        <dbReference type="PIRNR" id="PIRNR000185"/>
    </source>
</evidence>
<dbReference type="SUPFAM" id="SSF53223">
    <property type="entry name" value="Aminoacid dehydrogenase-like, N-terminal domain"/>
    <property type="match status" value="1"/>
</dbReference>
<dbReference type="SUPFAM" id="SSF51735">
    <property type="entry name" value="NAD(P)-binding Rossmann-fold domains"/>
    <property type="match status" value="1"/>
</dbReference>
<name>A0ABP8GKI6_9BACT</name>
<dbReference type="CDD" id="cd01076">
    <property type="entry name" value="NAD_bind_1_Glu_DH"/>
    <property type="match status" value="1"/>
</dbReference>
<organism evidence="6 7">
    <name type="scientific">Flaviaesturariibacter amylovorans</name>
    <dbReference type="NCBI Taxonomy" id="1084520"/>
    <lineage>
        <taxon>Bacteria</taxon>
        <taxon>Pseudomonadati</taxon>
        <taxon>Bacteroidota</taxon>
        <taxon>Chitinophagia</taxon>
        <taxon>Chitinophagales</taxon>
        <taxon>Chitinophagaceae</taxon>
        <taxon>Flaviaestuariibacter</taxon>
    </lineage>
</organism>
<dbReference type="Pfam" id="PF00208">
    <property type="entry name" value="ELFV_dehydrog"/>
    <property type="match status" value="1"/>
</dbReference>
<dbReference type="InterPro" id="IPR014362">
    <property type="entry name" value="Glu_DH"/>
</dbReference>
<dbReference type="PIRSF" id="PIRSF000185">
    <property type="entry name" value="Glu_DH"/>
    <property type="match status" value="1"/>
</dbReference>
<dbReference type="InterPro" id="IPR046346">
    <property type="entry name" value="Aminoacid_DH-like_N_sf"/>
</dbReference>
<proteinExistence type="inferred from homology"/>
<dbReference type="InterPro" id="IPR033922">
    <property type="entry name" value="NAD_bind_Glu_DH"/>
</dbReference>
<sequence length="473" mass="52074">MSANNEYSFYQSVVKSFDKAAKFTKWDPGILEQIKECNSVYSMRFPVRMDDGRIEVIEAYRVQHSQHKTPTKGGIRFAAEVNQDEVMALAALMTYKCAIVNVPFGGGKGGIKIAPKKYSVYELEKITRRYTAELVKKNFIGPGTDVPAPDYGTGPREMAWIVDTYQSLRPGEIDAAGCVTGKPVTQGGVRGRTEATGLGIFYGIREVCNMTDVMEKLGLTTGLAGKRIVVQGLGNVGYHAAKFFHEAGAKIVALAEYEGSIYNNDGLDVEAVFQHRKSSGSILNFPGAQNFAKNTDALEHDCDILIPAALENVINGDNALRVKARIIGEGANGPLTPEADEVFITKGTLVVPDMYLNAGGVTVSYFEWLKNLSHVRYGRMEKRFTENMNHHILGQIEELTAKKVSDSERKFIMHGPEEVDLVYSGLEETMITATREIMETWKANPQIPDMRTAAFVVAINKVGTSYAELGIFP</sequence>
<dbReference type="PANTHER" id="PTHR11606:SF13">
    <property type="entry name" value="GLUTAMATE DEHYDROGENASE 1, MITOCHONDRIAL"/>
    <property type="match status" value="1"/>
</dbReference>
<dbReference type="PRINTS" id="PR00082">
    <property type="entry name" value="GLFDHDRGNASE"/>
</dbReference>
<accession>A0ABP8GKI6</accession>
<dbReference type="EMBL" id="BAABGY010000006">
    <property type="protein sequence ID" value="GAA4325941.1"/>
    <property type="molecule type" value="Genomic_DNA"/>
</dbReference>
<evidence type="ECO:0000256" key="2">
    <source>
        <dbReference type="ARBA" id="ARBA00023002"/>
    </source>
</evidence>
<dbReference type="InterPro" id="IPR006096">
    <property type="entry name" value="Glu/Leu/Phe/Val/Trp_DH_C"/>
</dbReference>
<dbReference type="InterPro" id="IPR036291">
    <property type="entry name" value="NAD(P)-bd_dom_sf"/>
</dbReference>
<comment type="similarity">
    <text evidence="1 3 4">Belongs to the Glu/Leu/Phe/Val dehydrogenases family.</text>
</comment>
<dbReference type="InterPro" id="IPR006097">
    <property type="entry name" value="Glu/Leu/Phe/Val/Trp_DH_dimer"/>
</dbReference>
<protein>
    <recommendedName>
        <fullName evidence="3">Glutamate dehydrogenase</fullName>
    </recommendedName>
</protein>
<evidence type="ECO:0000313" key="6">
    <source>
        <dbReference type="EMBL" id="GAA4325941.1"/>
    </source>
</evidence>
<dbReference type="RefSeq" id="WP_345254645.1">
    <property type="nucleotide sequence ID" value="NZ_BAABGY010000006.1"/>
</dbReference>
<evidence type="ECO:0000259" key="5">
    <source>
        <dbReference type="SMART" id="SM00839"/>
    </source>
</evidence>
<comment type="caution">
    <text evidence="6">The sequence shown here is derived from an EMBL/GenBank/DDBJ whole genome shotgun (WGS) entry which is preliminary data.</text>
</comment>
<evidence type="ECO:0000256" key="4">
    <source>
        <dbReference type="RuleBase" id="RU004417"/>
    </source>
</evidence>
<dbReference type="Gene3D" id="3.40.50.720">
    <property type="entry name" value="NAD(P)-binding Rossmann-like Domain"/>
    <property type="match status" value="1"/>
</dbReference>
<dbReference type="SMART" id="SM00839">
    <property type="entry name" value="ELFV_dehydrog"/>
    <property type="match status" value="1"/>
</dbReference>
<evidence type="ECO:0000256" key="1">
    <source>
        <dbReference type="ARBA" id="ARBA00006382"/>
    </source>
</evidence>
<dbReference type="Proteomes" id="UP001501725">
    <property type="component" value="Unassembled WGS sequence"/>
</dbReference>
<keyword evidence="7" id="KW-1185">Reference proteome</keyword>
<evidence type="ECO:0000313" key="7">
    <source>
        <dbReference type="Proteomes" id="UP001501725"/>
    </source>
</evidence>
<gene>
    <name evidence="6" type="ORF">GCM10023184_14270</name>
</gene>
<dbReference type="Gene3D" id="3.40.50.10860">
    <property type="entry name" value="Leucine Dehydrogenase, chain A, domain 1"/>
    <property type="match status" value="1"/>
</dbReference>
<dbReference type="Pfam" id="PF02812">
    <property type="entry name" value="ELFV_dehydrog_N"/>
    <property type="match status" value="1"/>
</dbReference>
<feature type="domain" description="Glutamate/phenylalanine/leucine/valine/L-tryptophan dehydrogenase C-terminal" evidence="5">
    <location>
        <begin position="189"/>
        <end position="470"/>
    </location>
</feature>
<dbReference type="PANTHER" id="PTHR11606">
    <property type="entry name" value="GLUTAMATE DEHYDROGENASE"/>
    <property type="match status" value="1"/>
</dbReference>